<keyword evidence="5" id="KW-0255">Endonuclease</keyword>
<comment type="caution">
    <text evidence="5">The sequence shown here is derived from an EMBL/GenBank/DDBJ whole genome shotgun (WGS) entry which is preliminary data.</text>
</comment>
<dbReference type="InterPro" id="IPR000055">
    <property type="entry name" value="Restrct_endonuc_typeI_TRD"/>
</dbReference>
<keyword evidence="6" id="KW-1185">Reference proteome</keyword>
<accession>A0A7W2AQB9</accession>
<dbReference type="RefSeq" id="WP_181738657.1">
    <property type="nucleotide sequence ID" value="NZ_JACEOL010000018.1"/>
</dbReference>
<protein>
    <submittedName>
        <fullName evidence="5">Restriction endonuclease subunit S</fullName>
    </submittedName>
</protein>
<gene>
    <name evidence="5" type="ORF">H2C83_05605</name>
</gene>
<sequence length="520" mass="60287">MNELYQFKKLLAKRGITEPEQVAIELLRIHLTREFCAEHHIKDPHQRYAWMQEETGERLGFFQGEPTWFEELYRLGEHLDLVSAMNQLFRHDRSGVMVCKPPLANYLLERIMSPHLDNVLVAEAHKLLPDLIDWCQVCLDKSFVFTAPEKWQVELLRFLFRNEPSVTVIRLSIYHPLDFEQDFDAIIAIPAFGVKMDVDSDRYFTRESEGIALQNLLDFLSSQGEMHAVVPSRFTFSGAGFQKLREWILRHAFLSRIAKLPQGLLNSSGIRPYLLTFSGQAVEEVEIVKLELEQESLAVAEMKQVAPQLVKQREDWRFEVLYEQLALERLEAALGSYRLEKLADLGELFRGKSITKQQVKEGSIHVLNISNIADGEIEWTGLDTIDEPIRKVRRYELKAGDVVITCRGTVIKVGIVRELPFYTIASANLIVIRMAQSQIESEYVKIFLESPTGLKSVRTFQRGSKVMNIHPDDLGELEIPVPALEKQHQLIKKYRQEQKLFLEAKERWQKMRQTIYDQFT</sequence>
<dbReference type="Proteomes" id="UP000538292">
    <property type="component" value="Unassembled WGS sequence"/>
</dbReference>
<evidence type="ECO:0000256" key="3">
    <source>
        <dbReference type="ARBA" id="ARBA00023125"/>
    </source>
</evidence>
<dbReference type="PANTHER" id="PTHR30408:SF12">
    <property type="entry name" value="TYPE I RESTRICTION ENZYME MJAVIII SPECIFICITY SUBUNIT"/>
    <property type="match status" value="1"/>
</dbReference>
<dbReference type="GO" id="GO:0003677">
    <property type="term" value="F:DNA binding"/>
    <property type="evidence" value="ECO:0007669"/>
    <property type="project" value="UniProtKB-KW"/>
</dbReference>
<dbReference type="InterPro" id="IPR029063">
    <property type="entry name" value="SAM-dependent_MTases_sf"/>
</dbReference>
<dbReference type="Pfam" id="PF01420">
    <property type="entry name" value="Methylase_S"/>
    <property type="match status" value="1"/>
</dbReference>
<dbReference type="GO" id="GO:0004519">
    <property type="term" value="F:endonuclease activity"/>
    <property type="evidence" value="ECO:0007669"/>
    <property type="project" value="UniProtKB-KW"/>
</dbReference>
<keyword evidence="2" id="KW-0680">Restriction system</keyword>
<dbReference type="InterPro" id="IPR052021">
    <property type="entry name" value="Type-I_RS_S_subunit"/>
</dbReference>
<dbReference type="Gene3D" id="3.90.220.20">
    <property type="entry name" value="DNA methylase specificity domains"/>
    <property type="match status" value="1"/>
</dbReference>
<dbReference type="AlphaFoldDB" id="A0A7W2AQB9"/>
<keyword evidence="3" id="KW-0238">DNA-binding</keyword>
<dbReference type="SUPFAM" id="SSF53335">
    <property type="entry name" value="S-adenosyl-L-methionine-dependent methyltransferases"/>
    <property type="match status" value="1"/>
</dbReference>
<proteinExistence type="inferred from homology"/>
<feature type="domain" description="Type I restriction modification DNA specificity" evidence="4">
    <location>
        <begin position="341"/>
        <end position="490"/>
    </location>
</feature>
<evidence type="ECO:0000256" key="2">
    <source>
        <dbReference type="ARBA" id="ARBA00022747"/>
    </source>
</evidence>
<reference evidence="5 6" key="1">
    <citation type="submission" date="2020-07" db="EMBL/GenBank/DDBJ databases">
        <title>Thermoactinomyces phylogeny.</title>
        <authorList>
            <person name="Dunlap C."/>
        </authorList>
    </citation>
    <scope>NUCLEOTIDE SEQUENCE [LARGE SCALE GENOMIC DNA]</scope>
    <source>
        <strain evidence="5 6">AMNI-1</strain>
    </source>
</reference>
<dbReference type="GO" id="GO:0009307">
    <property type="term" value="P:DNA restriction-modification system"/>
    <property type="evidence" value="ECO:0007669"/>
    <property type="project" value="UniProtKB-KW"/>
</dbReference>
<evidence type="ECO:0000313" key="5">
    <source>
        <dbReference type="EMBL" id="MBA4601804.1"/>
    </source>
</evidence>
<dbReference type="SUPFAM" id="SSF116734">
    <property type="entry name" value="DNA methylase specificity domain"/>
    <property type="match status" value="1"/>
</dbReference>
<evidence type="ECO:0000313" key="6">
    <source>
        <dbReference type="Proteomes" id="UP000538292"/>
    </source>
</evidence>
<dbReference type="PANTHER" id="PTHR30408">
    <property type="entry name" value="TYPE-1 RESTRICTION ENZYME ECOKI SPECIFICITY PROTEIN"/>
    <property type="match status" value="1"/>
</dbReference>
<dbReference type="EMBL" id="JACEOL010000018">
    <property type="protein sequence ID" value="MBA4601804.1"/>
    <property type="molecule type" value="Genomic_DNA"/>
</dbReference>
<dbReference type="InterPro" id="IPR044946">
    <property type="entry name" value="Restrct_endonuc_typeI_TRD_sf"/>
</dbReference>
<dbReference type="Gene3D" id="3.40.50.150">
    <property type="entry name" value="Vaccinia Virus protein VP39"/>
    <property type="match status" value="1"/>
</dbReference>
<keyword evidence="5" id="KW-0540">Nuclease</keyword>
<evidence type="ECO:0000256" key="1">
    <source>
        <dbReference type="ARBA" id="ARBA00010923"/>
    </source>
</evidence>
<comment type="similarity">
    <text evidence="1">Belongs to the type-I restriction system S methylase family.</text>
</comment>
<evidence type="ECO:0000259" key="4">
    <source>
        <dbReference type="Pfam" id="PF01420"/>
    </source>
</evidence>
<name>A0A7W2AQB9_9BACL</name>
<organism evidence="5 6">
    <name type="scientific">Thermoactinomyces mirandus</name>
    <dbReference type="NCBI Taxonomy" id="2756294"/>
    <lineage>
        <taxon>Bacteria</taxon>
        <taxon>Bacillati</taxon>
        <taxon>Bacillota</taxon>
        <taxon>Bacilli</taxon>
        <taxon>Bacillales</taxon>
        <taxon>Thermoactinomycetaceae</taxon>
        <taxon>Thermoactinomyces</taxon>
    </lineage>
</organism>
<keyword evidence="5" id="KW-0378">Hydrolase</keyword>